<evidence type="ECO:0000256" key="1">
    <source>
        <dbReference type="SAM" id="MobiDB-lite"/>
    </source>
</evidence>
<protein>
    <recommendedName>
        <fullName evidence="4">Tetratricopeptide repeat protein</fullName>
    </recommendedName>
</protein>
<dbReference type="AlphaFoldDB" id="A0A434AEV5"/>
<dbReference type="EMBL" id="RJJX01000036">
    <property type="protein sequence ID" value="RUT72917.1"/>
    <property type="molecule type" value="Genomic_DNA"/>
</dbReference>
<reference evidence="2 3" key="1">
    <citation type="submission" date="2018-11" db="EMBL/GenBank/DDBJ databases">
        <title>Parancylomarina longa gen. nov., sp. nov., isolated from sediments of southern Okinawa.</title>
        <authorList>
            <person name="Fu T."/>
        </authorList>
    </citation>
    <scope>NUCLEOTIDE SEQUENCE [LARGE SCALE GENOMIC DNA]</scope>
    <source>
        <strain evidence="2 3">T3-2 S1-C</strain>
    </source>
</reference>
<evidence type="ECO:0000313" key="2">
    <source>
        <dbReference type="EMBL" id="RUT72917.1"/>
    </source>
</evidence>
<organism evidence="2 3">
    <name type="scientific">Ancylomarina longa</name>
    <dbReference type="NCBI Taxonomy" id="2487017"/>
    <lineage>
        <taxon>Bacteria</taxon>
        <taxon>Pseudomonadati</taxon>
        <taxon>Bacteroidota</taxon>
        <taxon>Bacteroidia</taxon>
        <taxon>Marinilabiliales</taxon>
        <taxon>Marinifilaceae</taxon>
        <taxon>Ancylomarina</taxon>
    </lineage>
</organism>
<proteinExistence type="predicted"/>
<accession>A0A434AEV5</accession>
<keyword evidence="3" id="KW-1185">Reference proteome</keyword>
<name>A0A434AEV5_9BACT</name>
<comment type="caution">
    <text evidence="2">The sequence shown here is derived from an EMBL/GenBank/DDBJ whole genome shotgun (WGS) entry which is preliminary data.</text>
</comment>
<evidence type="ECO:0008006" key="4">
    <source>
        <dbReference type="Google" id="ProtNLM"/>
    </source>
</evidence>
<feature type="region of interest" description="Disordered" evidence="1">
    <location>
        <begin position="224"/>
        <end position="244"/>
    </location>
</feature>
<dbReference type="Proteomes" id="UP000282985">
    <property type="component" value="Unassembled WGS sequence"/>
</dbReference>
<sequence>MDGSSHRELKALIDKYPYFEVAHLLLLKNLHDKQSVRFKEELKNSSLHISDRRQLFLLIQNQIVVAPLSKESDLSEKESDERVLPVNIDVEEKRIVNSNTASNPEKSKPEIDVLFDLAGEIDIVEEQDQAEFNQSGDQDMEMLELSEPEAKAEKAKIESENTYKPSTTDSQSLLAGSELYDIGYGGNLYTLGEEDKEKTEEVIIDDGHSFLGWMNLVDKKELEENQDDENASNPEQKTPKKGNDLIDDFIQNEPRIKRNIKVVEKQEDISKDSILENDGFMSETLATIYVNQRLFDKAIAVYEKLVLKNPEKNIYFASQIERIEKLKNNK</sequence>
<gene>
    <name evidence="2" type="ORF">DLK05_15980</name>
</gene>
<evidence type="ECO:0000313" key="3">
    <source>
        <dbReference type="Proteomes" id="UP000282985"/>
    </source>
</evidence>